<dbReference type="PROSITE" id="PS50011">
    <property type="entry name" value="PROTEIN_KINASE_DOM"/>
    <property type="match status" value="1"/>
</dbReference>
<proteinExistence type="inferred from homology"/>
<name>A0A0G2E0K1_PHACM</name>
<reference evidence="12 13" key="1">
    <citation type="submission" date="2015-05" db="EMBL/GenBank/DDBJ databases">
        <title>Distinctive expansion of gene families associated with plant cell wall degradation and secondary metabolism in the genomes of grapevine trunk pathogens.</title>
        <authorList>
            <person name="Lawrence D.P."/>
            <person name="Travadon R."/>
            <person name="Rolshausen P.E."/>
            <person name="Baumgartner K."/>
        </authorList>
    </citation>
    <scope>NUCLEOTIDE SEQUENCE [LARGE SCALE GENOMIC DNA]</scope>
    <source>
        <strain evidence="12">UCRPC4</strain>
    </source>
</reference>
<dbReference type="AlphaFoldDB" id="A0A0G2E0K1"/>
<dbReference type="GO" id="GO:0004693">
    <property type="term" value="F:cyclin-dependent protein serine/threonine kinase activity"/>
    <property type="evidence" value="ECO:0007669"/>
    <property type="project" value="UniProtKB-EC"/>
</dbReference>
<keyword evidence="7" id="KW-0067">ATP-binding</keyword>
<feature type="region of interest" description="Disordered" evidence="10">
    <location>
        <begin position="485"/>
        <end position="505"/>
    </location>
</feature>
<dbReference type="PANTHER" id="PTHR24056">
    <property type="entry name" value="CELL DIVISION PROTEIN KINASE"/>
    <property type="match status" value="1"/>
</dbReference>
<comment type="similarity">
    <text evidence="1">Belongs to the protein kinase superfamily. CMGC Ser/Thr protein kinase family. CDC2/CDKX subfamily.</text>
</comment>
<dbReference type="SMART" id="SM00220">
    <property type="entry name" value="S_TKc"/>
    <property type="match status" value="1"/>
</dbReference>
<evidence type="ECO:0000256" key="3">
    <source>
        <dbReference type="ARBA" id="ARBA00022527"/>
    </source>
</evidence>
<dbReference type="EMBL" id="LCWF01000159">
    <property type="protein sequence ID" value="KKY16607.1"/>
    <property type="molecule type" value="Genomic_DNA"/>
</dbReference>
<evidence type="ECO:0000313" key="13">
    <source>
        <dbReference type="Proteomes" id="UP000053317"/>
    </source>
</evidence>
<protein>
    <recommendedName>
        <fullName evidence="2">cyclin-dependent kinase</fullName>
        <ecNumber evidence="2">2.7.11.22</ecNumber>
    </recommendedName>
</protein>
<comment type="caution">
    <text evidence="12">The sequence shown here is derived from an EMBL/GenBank/DDBJ whole genome shotgun (WGS) entry which is preliminary data.</text>
</comment>
<dbReference type="InterPro" id="IPR050108">
    <property type="entry name" value="CDK"/>
</dbReference>
<evidence type="ECO:0000256" key="9">
    <source>
        <dbReference type="ARBA" id="ARBA00048367"/>
    </source>
</evidence>
<evidence type="ECO:0000256" key="6">
    <source>
        <dbReference type="ARBA" id="ARBA00022777"/>
    </source>
</evidence>
<evidence type="ECO:0000256" key="1">
    <source>
        <dbReference type="ARBA" id="ARBA00006485"/>
    </source>
</evidence>
<dbReference type="PANTHER" id="PTHR24056:SF107">
    <property type="entry name" value="CYCLIN-DEPENDENT KINASE 11A-RELATED"/>
    <property type="match status" value="1"/>
</dbReference>
<evidence type="ECO:0000256" key="10">
    <source>
        <dbReference type="SAM" id="MobiDB-lite"/>
    </source>
</evidence>
<dbReference type="FunFam" id="1.10.510.10:FF:000624">
    <property type="entry name" value="Mitogen-activated protein kinase"/>
    <property type="match status" value="1"/>
</dbReference>
<keyword evidence="3" id="KW-0723">Serine/threonine-protein kinase</keyword>
<accession>A0A0G2E0K1</accession>
<reference evidence="12 13" key="2">
    <citation type="submission" date="2015-05" db="EMBL/GenBank/DDBJ databases">
        <authorList>
            <person name="Morales-Cruz A."/>
            <person name="Amrine K.C."/>
            <person name="Cantu D."/>
        </authorList>
    </citation>
    <scope>NUCLEOTIDE SEQUENCE [LARGE SCALE GENOMIC DNA]</scope>
    <source>
        <strain evidence="12">UCRPC4</strain>
    </source>
</reference>
<dbReference type="SUPFAM" id="SSF56112">
    <property type="entry name" value="Protein kinase-like (PK-like)"/>
    <property type="match status" value="1"/>
</dbReference>
<dbReference type="Proteomes" id="UP000053317">
    <property type="component" value="Unassembled WGS sequence"/>
</dbReference>
<dbReference type="InterPro" id="IPR000719">
    <property type="entry name" value="Prot_kinase_dom"/>
</dbReference>
<evidence type="ECO:0000256" key="5">
    <source>
        <dbReference type="ARBA" id="ARBA00022741"/>
    </source>
</evidence>
<feature type="compositionally biased region" description="Basic and acidic residues" evidence="10">
    <location>
        <begin position="39"/>
        <end position="78"/>
    </location>
</feature>
<evidence type="ECO:0000256" key="8">
    <source>
        <dbReference type="ARBA" id="ARBA00047811"/>
    </source>
</evidence>
<evidence type="ECO:0000313" key="12">
    <source>
        <dbReference type="EMBL" id="KKY16607.1"/>
    </source>
</evidence>
<dbReference type="GO" id="GO:0005524">
    <property type="term" value="F:ATP binding"/>
    <property type="evidence" value="ECO:0007669"/>
    <property type="project" value="UniProtKB-KW"/>
</dbReference>
<dbReference type="PROSITE" id="PS00108">
    <property type="entry name" value="PROTEIN_KINASE_ST"/>
    <property type="match status" value="1"/>
</dbReference>
<dbReference type="Gene3D" id="3.30.200.20">
    <property type="entry name" value="Phosphorylase Kinase, domain 1"/>
    <property type="match status" value="1"/>
</dbReference>
<evidence type="ECO:0000256" key="2">
    <source>
        <dbReference type="ARBA" id="ARBA00012425"/>
    </source>
</evidence>
<evidence type="ECO:0000259" key="11">
    <source>
        <dbReference type="PROSITE" id="PS50011"/>
    </source>
</evidence>
<feature type="domain" description="Protein kinase" evidence="11">
    <location>
        <begin position="133"/>
        <end position="425"/>
    </location>
</feature>
<dbReference type="InterPro" id="IPR011009">
    <property type="entry name" value="Kinase-like_dom_sf"/>
</dbReference>
<comment type="catalytic activity">
    <reaction evidence="9">
        <text>L-seryl-[protein] + ATP = O-phospho-L-seryl-[protein] + ADP + H(+)</text>
        <dbReference type="Rhea" id="RHEA:17989"/>
        <dbReference type="Rhea" id="RHEA-COMP:9863"/>
        <dbReference type="Rhea" id="RHEA-COMP:11604"/>
        <dbReference type="ChEBI" id="CHEBI:15378"/>
        <dbReference type="ChEBI" id="CHEBI:29999"/>
        <dbReference type="ChEBI" id="CHEBI:30616"/>
        <dbReference type="ChEBI" id="CHEBI:83421"/>
        <dbReference type="ChEBI" id="CHEBI:456216"/>
        <dbReference type="EC" id="2.7.11.22"/>
    </reaction>
</comment>
<dbReference type="FunFam" id="3.30.200.20:FF:000054">
    <property type="entry name" value="Cyclin-dependent kinase 11B"/>
    <property type="match status" value="1"/>
</dbReference>
<dbReference type="Pfam" id="PF00069">
    <property type="entry name" value="Pkinase"/>
    <property type="match status" value="1"/>
</dbReference>
<gene>
    <name evidence="12" type="ORF">UCRPC4_g05865</name>
</gene>
<dbReference type="GO" id="GO:0007346">
    <property type="term" value="P:regulation of mitotic cell cycle"/>
    <property type="evidence" value="ECO:0007669"/>
    <property type="project" value="TreeGrafter"/>
</dbReference>
<keyword evidence="4" id="KW-0808">Transferase</keyword>
<sequence length="505" mass="57197">MSDVNVQLRQLAEACALKPFVFYTSHSFNRGMASNPKSRWADEESPEAIRQRKREKEEKKRAKEEKQRKLREEEEARVKYKATIENIQTENVDTSERPSKRRRTSNDETQPAQPSLLRFPAQHLQACGDVEDYERLNDIEEGSYGLVSRAKNSRTGQIVALKKLKMDYANDGFPVTGLREIQTLKSCQHPNIVPLLEVVMGSTLKDVYLVMEFLSHDLKALLDDLPEPFLPSEIKTLMQQLASGISFLHSRWIMHRDLKTSNLLINNRGELKIADFGMARYTGSPPPKLTATVVTLWYRSPELLLGEESYDFSIDIWSLGCIFSELITRTPLFSGKNEVDQLSKIFTFLGPPNAKEWPRYPRLPNSKSIHPMISKLKSNSSAAVGISPKTFPYASTKTLLLLSDLLSYNPSHRPSAEEILSHPYFKEDPRPKPKELFPTFPSKASGERRRRHDTPNAPIRRAGQDQGDDGLVKFGEEEVRGVMAGGIFAGTDEEERGGGFSLRMG</sequence>
<keyword evidence="5" id="KW-0547">Nucleotide-binding</keyword>
<dbReference type="OrthoDB" id="1732493at2759"/>
<evidence type="ECO:0000256" key="7">
    <source>
        <dbReference type="ARBA" id="ARBA00022840"/>
    </source>
</evidence>
<keyword evidence="13" id="KW-1185">Reference proteome</keyword>
<feature type="region of interest" description="Disordered" evidence="10">
    <location>
        <begin position="419"/>
        <end position="470"/>
    </location>
</feature>
<comment type="catalytic activity">
    <reaction evidence="8">
        <text>L-threonyl-[protein] + ATP = O-phospho-L-threonyl-[protein] + ADP + H(+)</text>
        <dbReference type="Rhea" id="RHEA:46608"/>
        <dbReference type="Rhea" id="RHEA-COMP:11060"/>
        <dbReference type="Rhea" id="RHEA-COMP:11605"/>
        <dbReference type="ChEBI" id="CHEBI:15378"/>
        <dbReference type="ChEBI" id="CHEBI:30013"/>
        <dbReference type="ChEBI" id="CHEBI:30616"/>
        <dbReference type="ChEBI" id="CHEBI:61977"/>
        <dbReference type="ChEBI" id="CHEBI:456216"/>
        <dbReference type="EC" id="2.7.11.22"/>
    </reaction>
</comment>
<evidence type="ECO:0000256" key="4">
    <source>
        <dbReference type="ARBA" id="ARBA00022679"/>
    </source>
</evidence>
<dbReference type="InterPro" id="IPR008271">
    <property type="entry name" value="Ser/Thr_kinase_AS"/>
</dbReference>
<organism evidence="12 13">
    <name type="scientific">Phaeomoniella chlamydospora</name>
    <name type="common">Phaeoacremonium chlamydosporum</name>
    <dbReference type="NCBI Taxonomy" id="158046"/>
    <lineage>
        <taxon>Eukaryota</taxon>
        <taxon>Fungi</taxon>
        <taxon>Dikarya</taxon>
        <taxon>Ascomycota</taxon>
        <taxon>Pezizomycotina</taxon>
        <taxon>Eurotiomycetes</taxon>
        <taxon>Chaetothyriomycetidae</taxon>
        <taxon>Phaeomoniellales</taxon>
        <taxon>Phaeomoniellaceae</taxon>
        <taxon>Phaeomoniella</taxon>
    </lineage>
</organism>
<dbReference type="GO" id="GO:0005634">
    <property type="term" value="C:nucleus"/>
    <property type="evidence" value="ECO:0007669"/>
    <property type="project" value="TreeGrafter"/>
</dbReference>
<keyword evidence="6" id="KW-0418">Kinase</keyword>
<dbReference type="Gene3D" id="1.10.510.10">
    <property type="entry name" value="Transferase(Phosphotransferase) domain 1"/>
    <property type="match status" value="1"/>
</dbReference>
<dbReference type="EC" id="2.7.11.22" evidence="2"/>
<feature type="compositionally biased region" description="Basic and acidic residues" evidence="10">
    <location>
        <begin position="419"/>
        <end position="435"/>
    </location>
</feature>
<feature type="region of interest" description="Disordered" evidence="10">
    <location>
        <begin position="28"/>
        <end position="114"/>
    </location>
</feature>